<accession>A0A0A8Y586</accession>
<name>A0A0A8Y586_ARUDO</name>
<sequence length="36" mass="4067">MGWRDQSQNGFWPHLTPVRVIGDRAYQPTKPLTVGG</sequence>
<evidence type="ECO:0000313" key="1">
    <source>
        <dbReference type="EMBL" id="JAD20108.1"/>
    </source>
</evidence>
<dbReference type="EMBL" id="GBRH01277787">
    <property type="protein sequence ID" value="JAD20108.1"/>
    <property type="molecule type" value="Transcribed_RNA"/>
</dbReference>
<dbReference type="AlphaFoldDB" id="A0A0A8Y586"/>
<organism evidence="1">
    <name type="scientific">Arundo donax</name>
    <name type="common">Giant reed</name>
    <name type="synonym">Donax arundinaceus</name>
    <dbReference type="NCBI Taxonomy" id="35708"/>
    <lineage>
        <taxon>Eukaryota</taxon>
        <taxon>Viridiplantae</taxon>
        <taxon>Streptophyta</taxon>
        <taxon>Embryophyta</taxon>
        <taxon>Tracheophyta</taxon>
        <taxon>Spermatophyta</taxon>
        <taxon>Magnoliopsida</taxon>
        <taxon>Liliopsida</taxon>
        <taxon>Poales</taxon>
        <taxon>Poaceae</taxon>
        <taxon>PACMAD clade</taxon>
        <taxon>Arundinoideae</taxon>
        <taxon>Arundineae</taxon>
        <taxon>Arundo</taxon>
    </lineage>
</organism>
<protein>
    <submittedName>
        <fullName evidence="1">Uncharacterized protein</fullName>
    </submittedName>
</protein>
<proteinExistence type="predicted"/>
<reference evidence="1" key="1">
    <citation type="submission" date="2014-09" db="EMBL/GenBank/DDBJ databases">
        <authorList>
            <person name="Magalhaes I.L.F."/>
            <person name="Oliveira U."/>
            <person name="Santos F.R."/>
            <person name="Vidigal T.H.D.A."/>
            <person name="Brescovit A.D."/>
            <person name="Santos A.J."/>
        </authorList>
    </citation>
    <scope>NUCLEOTIDE SEQUENCE</scope>
    <source>
        <tissue evidence="1">Shoot tissue taken approximately 20 cm above the soil surface</tissue>
    </source>
</reference>
<reference evidence="1" key="2">
    <citation type="journal article" date="2015" name="Data Brief">
        <title>Shoot transcriptome of the giant reed, Arundo donax.</title>
        <authorList>
            <person name="Barrero R.A."/>
            <person name="Guerrero F.D."/>
            <person name="Moolhuijzen P."/>
            <person name="Goolsby J.A."/>
            <person name="Tidwell J."/>
            <person name="Bellgard S.E."/>
            <person name="Bellgard M.I."/>
        </authorList>
    </citation>
    <scope>NUCLEOTIDE SEQUENCE</scope>
    <source>
        <tissue evidence="1">Shoot tissue taken approximately 20 cm above the soil surface</tissue>
    </source>
</reference>